<protein>
    <submittedName>
        <fullName evidence="3">Uncharacterized protein</fullName>
    </submittedName>
</protein>
<proteinExistence type="predicted"/>
<comment type="caution">
    <text evidence="3">The sequence shown here is derived from an EMBL/GenBank/DDBJ whole genome shotgun (WGS) entry which is preliminary data.</text>
</comment>
<dbReference type="GeneID" id="89977834"/>
<feature type="region of interest" description="Disordered" evidence="1">
    <location>
        <begin position="250"/>
        <end position="276"/>
    </location>
</feature>
<feature type="transmembrane region" description="Helical" evidence="2">
    <location>
        <begin position="206"/>
        <end position="225"/>
    </location>
</feature>
<feature type="compositionally biased region" description="Polar residues" evidence="1">
    <location>
        <begin position="325"/>
        <end position="345"/>
    </location>
</feature>
<feature type="compositionally biased region" description="Polar residues" evidence="1">
    <location>
        <begin position="265"/>
        <end position="276"/>
    </location>
</feature>
<feature type="region of interest" description="Disordered" evidence="1">
    <location>
        <begin position="317"/>
        <end position="361"/>
    </location>
</feature>
<dbReference type="AlphaFoldDB" id="A0AAV9NJE6"/>
<dbReference type="EMBL" id="JAVRRD010000004">
    <property type="protein sequence ID" value="KAK5059793.1"/>
    <property type="molecule type" value="Genomic_DNA"/>
</dbReference>
<name>A0AAV9NJE6_9EURO</name>
<organism evidence="3 4">
    <name type="scientific">Exophiala bonariae</name>
    <dbReference type="NCBI Taxonomy" id="1690606"/>
    <lineage>
        <taxon>Eukaryota</taxon>
        <taxon>Fungi</taxon>
        <taxon>Dikarya</taxon>
        <taxon>Ascomycota</taxon>
        <taxon>Pezizomycotina</taxon>
        <taxon>Eurotiomycetes</taxon>
        <taxon>Chaetothyriomycetidae</taxon>
        <taxon>Chaetothyriales</taxon>
        <taxon>Herpotrichiellaceae</taxon>
        <taxon>Exophiala</taxon>
    </lineage>
</organism>
<evidence type="ECO:0000313" key="4">
    <source>
        <dbReference type="Proteomes" id="UP001358417"/>
    </source>
</evidence>
<keyword evidence="4" id="KW-1185">Reference proteome</keyword>
<keyword evidence="2" id="KW-0812">Transmembrane</keyword>
<accession>A0AAV9NJE6</accession>
<reference evidence="3 4" key="1">
    <citation type="submission" date="2023-08" db="EMBL/GenBank/DDBJ databases">
        <title>Black Yeasts Isolated from many extreme environments.</title>
        <authorList>
            <person name="Coleine C."/>
            <person name="Stajich J.E."/>
            <person name="Selbmann L."/>
        </authorList>
    </citation>
    <scope>NUCLEOTIDE SEQUENCE [LARGE SCALE GENOMIC DNA]</scope>
    <source>
        <strain evidence="3 4">CCFEE 5792</strain>
    </source>
</reference>
<gene>
    <name evidence="3" type="ORF">LTR84_009676</name>
</gene>
<evidence type="ECO:0000256" key="2">
    <source>
        <dbReference type="SAM" id="Phobius"/>
    </source>
</evidence>
<dbReference type="Proteomes" id="UP001358417">
    <property type="component" value="Unassembled WGS sequence"/>
</dbReference>
<keyword evidence="2" id="KW-1133">Transmembrane helix</keyword>
<feature type="compositionally biased region" description="Basic and acidic residues" evidence="1">
    <location>
        <begin position="346"/>
        <end position="361"/>
    </location>
</feature>
<evidence type="ECO:0000313" key="3">
    <source>
        <dbReference type="EMBL" id="KAK5059793.1"/>
    </source>
</evidence>
<sequence length="361" mass="39871">MRHASRISFALECHYDPTTGVLSIGSDAASTRPWYNVLATTKPFVSAPFAATVKLGDQDGVNMPWFSRADATLLFYEIHGDRSNAPFRLQIDRSGDTGFDVFIWAHSMDEQETSWDIVEEVGTWEQPGSRRPLLEMHFTLKDSLNANVSIATQVVDTISVRADSGWSPSLTFPIRQGIVKILAPTFEVLGGIFTFIIFLALSFTHLLIYILGLYVLLVIACYWAAKRPPFWPWARAFLLTKHAVRILGPPTELGKDEKDDANGNGLESSDETTSGPQPLTSVLAFFTSKSPLDDLLVTFEFTKPFVQPLTLSWRRSVPADEEQAPGTSTGIGTQDSAGATRPRNTSLHDTKTEVSGNEEKV</sequence>
<keyword evidence="2" id="KW-0472">Membrane</keyword>
<feature type="transmembrane region" description="Helical" evidence="2">
    <location>
        <begin position="181"/>
        <end position="200"/>
    </location>
</feature>
<dbReference type="RefSeq" id="XP_064709614.1">
    <property type="nucleotide sequence ID" value="XM_064853215.1"/>
</dbReference>
<evidence type="ECO:0000256" key="1">
    <source>
        <dbReference type="SAM" id="MobiDB-lite"/>
    </source>
</evidence>